<dbReference type="AlphaFoldDB" id="A0A1M5L3Z8"/>
<dbReference type="InterPro" id="IPR000674">
    <property type="entry name" value="Ald_Oxase/Xan_DH_a/b"/>
</dbReference>
<evidence type="ECO:0000313" key="4">
    <source>
        <dbReference type="EMBL" id="SHG59509.1"/>
    </source>
</evidence>
<keyword evidence="2" id="KW-0560">Oxidoreductase</keyword>
<dbReference type="InterPro" id="IPR037165">
    <property type="entry name" value="AldOxase/xan_DH_Mopterin-bd_sf"/>
</dbReference>
<dbReference type="RefSeq" id="WP_079601131.1">
    <property type="nucleotide sequence ID" value="NZ_LT670817.1"/>
</dbReference>
<dbReference type="InterPro" id="IPR008274">
    <property type="entry name" value="AldOxase/xan_DH_MoCoBD1"/>
</dbReference>
<keyword evidence="1" id="KW-0500">Molybdenum</keyword>
<dbReference type="GO" id="GO:0005506">
    <property type="term" value="F:iron ion binding"/>
    <property type="evidence" value="ECO:0007669"/>
    <property type="project" value="InterPro"/>
</dbReference>
<dbReference type="Pfam" id="PF01315">
    <property type="entry name" value="Ald_Xan_dh_C"/>
    <property type="match status" value="1"/>
</dbReference>
<dbReference type="InterPro" id="IPR016208">
    <property type="entry name" value="Ald_Oxase/xanthine_DH-like"/>
</dbReference>
<dbReference type="InterPro" id="IPR036856">
    <property type="entry name" value="Ald_Oxase/Xan_DH_a/b_sf"/>
</dbReference>
<dbReference type="InterPro" id="IPR046867">
    <property type="entry name" value="AldOxase/xan_DH_MoCoBD2"/>
</dbReference>
<dbReference type="Gene3D" id="3.90.1170.50">
    <property type="entry name" value="Aldehyde oxidase/xanthine dehydrogenase, a/b hammerhead"/>
    <property type="match status" value="1"/>
</dbReference>
<dbReference type="Pfam" id="PF02738">
    <property type="entry name" value="MoCoBD_1"/>
    <property type="match status" value="1"/>
</dbReference>
<evidence type="ECO:0000259" key="3">
    <source>
        <dbReference type="SMART" id="SM01008"/>
    </source>
</evidence>
<proteinExistence type="predicted"/>
<dbReference type="EMBL" id="LT670817">
    <property type="protein sequence ID" value="SHG59509.1"/>
    <property type="molecule type" value="Genomic_DNA"/>
</dbReference>
<protein>
    <submittedName>
        <fullName evidence="4">Xanthine dehydrogenase, molybdenum binding subunit apoprotein</fullName>
    </submittedName>
</protein>
<name>A0A1M5L3Z8_9BRAD</name>
<accession>A0A1M5L3Z8</accession>
<evidence type="ECO:0000256" key="1">
    <source>
        <dbReference type="ARBA" id="ARBA00022505"/>
    </source>
</evidence>
<dbReference type="Gene3D" id="3.30.365.10">
    <property type="entry name" value="Aldehyde oxidase/xanthine dehydrogenase, molybdopterin binding domain"/>
    <property type="match status" value="4"/>
</dbReference>
<evidence type="ECO:0000256" key="2">
    <source>
        <dbReference type="ARBA" id="ARBA00023002"/>
    </source>
</evidence>
<gene>
    <name evidence="4" type="ORF">SAMN05443248_2081</name>
</gene>
<evidence type="ECO:0000313" key="5">
    <source>
        <dbReference type="Proteomes" id="UP000189796"/>
    </source>
</evidence>
<feature type="domain" description="Aldehyde oxidase/xanthine dehydrogenase a/b hammerhead" evidence="3">
    <location>
        <begin position="21"/>
        <end position="135"/>
    </location>
</feature>
<organism evidence="4 5">
    <name type="scientific">Bradyrhizobium erythrophlei</name>
    <dbReference type="NCBI Taxonomy" id="1437360"/>
    <lineage>
        <taxon>Bacteria</taxon>
        <taxon>Pseudomonadati</taxon>
        <taxon>Pseudomonadota</taxon>
        <taxon>Alphaproteobacteria</taxon>
        <taxon>Hyphomicrobiales</taxon>
        <taxon>Nitrobacteraceae</taxon>
        <taxon>Bradyrhizobium</taxon>
    </lineage>
</organism>
<sequence length="787" mass="84844">MTEARTIGVALPRKEDYRLLTGQGRYLDDIAVPNCLHAHFVRSPHAHARIVAIDCEAARGAEGVVAVVTGLELAEWTTPLRMAPPIEGLQPTEFPTLPFDKVRFVGDPVACIVATNRYLAEDAAELIEVAYEALEPVVDLERALAKDAPLVDDDLSSNLVAHQSFSAGDPARRFAEAEIVVTAEFRQPRQTHAPIETRGCCALWDGGRRHLTMHIGNQVPHPFRTQLARRLRLTESQVTVICPDIGGAFGQKIALYREELTVAALARQLGRPVRWREDRAENLMAASHAREDVARTRAAVNRDGRILALELEIAEDFGAYCFYPANYLARVVGMILTGPYRIDDYAFDIKVALTNKCGNGPMRAPMAITSWVMEGTIEAIARRLGCDPVEVRRLNMLQAADLPFTMPSGLVVDDVTPRETMEAALRTFDVTAFRERQARDRARGIHRGFGLCCVVESTTYGSAFYKAAGIPGSGHESGWVKIEPSGAVNASVGLMASGQGYETTFAQVVAEPLGVDPADVQIHLGNTDTAPYGMGSRGARGGTAGGSVLLLAAQALRDKVLIIAAALLGLNSSGELRLRGGCVERRLGGEWRAAGPSLADIAHVAYFDPLRLPPGLEPGLEAHRAYDPPPITFSNATHLCEVRLDVATGHVAVERYLVVEDCGAVYNPAIVRGQQQGAIAMGISGVLLEEMIYDESGQNRSGSFADYLLATAVEIPPIEVISQHTPSRHTPTGSKGMSEGGVMGAIGALPSAVNDALAPFGVIVDRQPLSPMYLRELLRGPSKEKQA</sequence>
<reference evidence="4 5" key="1">
    <citation type="submission" date="2016-11" db="EMBL/GenBank/DDBJ databases">
        <authorList>
            <person name="Jaros S."/>
            <person name="Januszkiewicz K."/>
            <person name="Wedrychowicz H."/>
        </authorList>
    </citation>
    <scope>NUCLEOTIDE SEQUENCE [LARGE SCALE GENOMIC DNA]</scope>
    <source>
        <strain evidence="4 5">GAS138</strain>
    </source>
</reference>
<dbReference type="SUPFAM" id="SSF56003">
    <property type="entry name" value="Molybdenum cofactor-binding domain"/>
    <property type="match status" value="1"/>
</dbReference>
<dbReference type="GO" id="GO:0016491">
    <property type="term" value="F:oxidoreductase activity"/>
    <property type="evidence" value="ECO:0007669"/>
    <property type="project" value="UniProtKB-KW"/>
</dbReference>
<dbReference type="Proteomes" id="UP000189796">
    <property type="component" value="Chromosome I"/>
</dbReference>
<dbReference type="SUPFAM" id="SSF54665">
    <property type="entry name" value="CO dehydrogenase molybdoprotein N-domain-like"/>
    <property type="match status" value="1"/>
</dbReference>
<dbReference type="SMART" id="SM01008">
    <property type="entry name" value="Ald_Xan_dh_C"/>
    <property type="match status" value="1"/>
</dbReference>
<dbReference type="PANTHER" id="PTHR11908">
    <property type="entry name" value="XANTHINE DEHYDROGENASE"/>
    <property type="match status" value="1"/>
</dbReference>
<dbReference type="OrthoDB" id="9758509at2"/>
<dbReference type="PANTHER" id="PTHR11908:SF132">
    <property type="entry name" value="ALDEHYDE OXIDASE 1-RELATED"/>
    <property type="match status" value="1"/>
</dbReference>
<dbReference type="Pfam" id="PF20256">
    <property type="entry name" value="MoCoBD_2"/>
    <property type="match status" value="1"/>
</dbReference>